<dbReference type="eggNOG" id="COG3025">
    <property type="taxonomic scope" value="Bacteria"/>
</dbReference>
<dbReference type="EMBL" id="AHTH01000039">
    <property type="protein sequence ID" value="EHR40405.1"/>
    <property type="molecule type" value="Genomic_DNA"/>
</dbReference>
<keyword evidence="3" id="KW-1185">Reference proteome</keyword>
<evidence type="ECO:0000313" key="2">
    <source>
        <dbReference type="EMBL" id="EHR40405.1"/>
    </source>
</evidence>
<accession>H3ZG85</accession>
<dbReference type="GO" id="GO:0046872">
    <property type="term" value="F:metal ion binding"/>
    <property type="evidence" value="ECO:0007669"/>
    <property type="project" value="TreeGrafter"/>
</dbReference>
<evidence type="ECO:0000313" key="3">
    <source>
        <dbReference type="Proteomes" id="UP000012046"/>
    </source>
</evidence>
<gene>
    <name evidence="2" type="ORF">AJE_11909</name>
</gene>
<dbReference type="PANTHER" id="PTHR39569:SF1">
    <property type="entry name" value="INORGANIC TRIPHOSPHATASE"/>
    <property type="match status" value="1"/>
</dbReference>
<dbReference type="RefSeq" id="WP_008951063.1">
    <property type="nucleotide sequence ID" value="NZ_AHTH01000039.1"/>
</dbReference>
<protein>
    <submittedName>
        <fullName evidence="2">Adenylate cyclase</fullName>
    </submittedName>
</protein>
<organism evidence="2 3">
    <name type="scientific">Alishewanella jeotgali KCTC 22429</name>
    <dbReference type="NCBI Taxonomy" id="1129374"/>
    <lineage>
        <taxon>Bacteria</taxon>
        <taxon>Pseudomonadati</taxon>
        <taxon>Pseudomonadota</taxon>
        <taxon>Gammaproteobacteria</taxon>
        <taxon>Alteromonadales</taxon>
        <taxon>Alteromonadaceae</taxon>
        <taxon>Alishewanella</taxon>
    </lineage>
</organism>
<dbReference type="SMART" id="SM01118">
    <property type="entry name" value="CYTH"/>
    <property type="match status" value="1"/>
</dbReference>
<proteinExistence type="predicted"/>
<feature type="domain" description="CYTH" evidence="1">
    <location>
        <begin position="2"/>
        <end position="203"/>
    </location>
</feature>
<dbReference type="InterPro" id="IPR033469">
    <property type="entry name" value="CYTH-like_dom_sf"/>
</dbReference>
<name>H3ZG85_9ALTE</name>
<dbReference type="STRING" id="1129374.AJE_11909"/>
<dbReference type="AlphaFoldDB" id="H3ZG85"/>
<dbReference type="Pfam" id="PF01928">
    <property type="entry name" value="CYTH"/>
    <property type="match status" value="1"/>
</dbReference>
<comment type="caution">
    <text evidence="2">The sequence shown here is derived from an EMBL/GenBank/DDBJ whole genome shotgun (WGS) entry which is preliminary data.</text>
</comment>
<evidence type="ECO:0000259" key="1">
    <source>
        <dbReference type="PROSITE" id="PS51707"/>
    </source>
</evidence>
<reference evidence="2 3" key="1">
    <citation type="journal article" date="2012" name="J. Bacteriol.">
        <title>Genome Sequence of Extracellular-Protease-Producing Alishewanella jeotgali Isolated from Traditional Korean Fermented Seafood.</title>
        <authorList>
            <person name="Jung J."/>
            <person name="Chun J."/>
            <person name="Park W."/>
        </authorList>
    </citation>
    <scope>NUCLEOTIDE SEQUENCE [LARGE SCALE GENOMIC DNA]</scope>
    <source>
        <strain evidence="2 3">KCTC 22429</strain>
    </source>
</reference>
<dbReference type="PROSITE" id="PS51707">
    <property type="entry name" value="CYTH"/>
    <property type="match status" value="1"/>
</dbReference>
<dbReference type="Gene3D" id="2.40.320.10">
    <property type="entry name" value="Hypothetical Protein Pfu-838710-001"/>
    <property type="match status" value="1"/>
</dbReference>
<dbReference type="SUPFAM" id="SSF55154">
    <property type="entry name" value="CYTH-like phosphatases"/>
    <property type="match status" value="1"/>
</dbReference>
<dbReference type="PATRIC" id="fig|1129374.4.peg.2366"/>
<dbReference type="PANTHER" id="PTHR39569">
    <property type="entry name" value="INORGANIC TRIPHOSPHATASE"/>
    <property type="match status" value="1"/>
</dbReference>
<dbReference type="InterPro" id="IPR039013">
    <property type="entry name" value="YgiF"/>
</dbReference>
<sequence>MGLELELKFLIDAIDESEIEALLAVAAEITQQQQQQLLNAYFDTENQWFRCHDMGLRTRQNKQGFEQTIKLAGQQHGALQMRPEFNLPCQGVVPVLAAFPTTIWPANTELVQLQSQLVELFRTDFNRQSWQLATTKAQIEVVYDRGEVRSGERRQPISEVELELLDGDPLELFRLAEFLLQALPLRAGWLSKAARGYQLYRQSTTPLPVPLEQSTSAALSLLQRMQRLQQFECCYQQQLEPRLLAEMVIELEQITALLQDDGEQLLASQGRALQRQLQDQQVLVLSSRAYQLFLLKLSALLLQRESGAF</sequence>
<dbReference type="GO" id="GO:0050355">
    <property type="term" value="F:inorganic triphosphate phosphatase activity"/>
    <property type="evidence" value="ECO:0007669"/>
    <property type="project" value="InterPro"/>
</dbReference>
<dbReference type="CDD" id="cd07756">
    <property type="entry name" value="CYTH-like_Pase_CHAD"/>
    <property type="match status" value="1"/>
</dbReference>
<dbReference type="InterPro" id="IPR023577">
    <property type="entry name" value="CYTH_domain"/>
</dbReference>
<dbReference type="Proteomes" id="UP000012046">
    <property type="component" value="Unassembled WGS sequence"/>
</dbReference>